<evidence type="ECO:0000259" key="4">
    <source>
        <dbReference type="SMART" id="SM00990"/>
    </source>
</evidence>
<feature type="domain" description="VRR-NUC" evidence="4">
    <location>
        <begin position="4"/>
        <end position="84"/>
    </location>
</feature>
<sequence>MAYERENLIEKHLVAEVKKAGGVAYKFISPGHRSVPDRIVLLPGGRIVFVECKAPGKPPRADQQREHERLRALGFSVVVLGSKNLEEILQRDRCQVSSKQCL</sequence>
<evidence type="ECO:0000313" key="5">
    <source>
        <dbReference type="EMBL" id="EBU8271439.1"/>
    </source>
</evidence>
<keyword evidence="3" id="KW-0378">Hydrolase</keyword>
<dbReference type="Gene3D" id="3.40.1350.10">
    <property type="match status" value="1"/>
</dbReference>
<organism evidence="5">
    <name type="scientific">Salmonella newport</name>
    <dbReference type="NCBI Taxonomy" id="108619"/>
    <lineage>
        <taxon>Bacteria</taxon>
        <taxon>Pseudomonadati</taxon>
        <taxon>Pseudomonadota</taxon>
        <taxon>Gammaproteobacteria</taxon>
        <taxon>Enterobacterales</taxon>
        <taxon>Enterobacteriaceae</taxon>
        <taxon>Salmonella</taxon>
    </lineage>
</organism>
<evidence type="ECO:0000256" key="3">
    <source>
        <dbReference type="ARBA" id="ARBA00022801"/>
    </source>
</evidence>
<protein>
    <submittedName>
        <fullName evidence="5">VRR-NUC domain-containing protein</fullName>
    </submittedName>
</protein>
<evidence type="ECO:0000256" key="2">
    <source>
        <dbReference type="ARBA" id="ARBA00022722"/>
    </source>
</evidence>
<comment type="cofactor">
    <cofactor evidence="1">
        <name>Mg(2+)</name>
        <dbReference type="ChEBI" id="CHEBI:18420"/>
    </cofactor>
</comment>
<dbReference type="InterPro" id="IPR011856">
    <property type="entry name" value="tRNA_endonuc-like_dom_sf"/>
</dbReference>
<reference evidence="5" key="1">
    <citation type="submission" date="2018-05" db="EMBL/GenBank/DDBJ databases">
        <authorList>
            <person name="Ashton P.M."/>
            <person name="Dallman T."/>
            <person name="Nair S."/>
            <person name="De Pinna E."/>
            <person name="Peters T."/>
            <person name="Grant K."/>
        </authorList>
    </citation>
    <scope>NUCLEOTIDE SEQUENCE</scope>
    <source>
        <strain evidence="5">412137</strain>
    </source>
</reference>
<dbReference type="EMBL" id="AAHDHY010000019">
    <property type="protein sequence ID" value="EBU8271439.1"/>
    <property type="molecule type" value="Genomic_DNA"/>
</dbReference>
<accession>A0A5V6RKB7</accession>
<dbReference type="InterPro" id="IPR014883">
    <property type="entry name" value="VRR_NUC"/>
</dbReference>
<dbReference type="AlphaFoldDB" id="A0A5V6RKB7"/>
<comment type="caution">
    <text evidence="5">The sequence shown here is derived from an EMBL/GenBank/DDBJ whole genome shotgun (WGS) entry which is preliminary data.</text>
</comment>
<gene>
    <name evidence="5" type="ORF">DLL80_19860</name>
</gene>
<keyword evidence="2" id="KW-0540">Nuclease</keyword>
<dbReference type="GO" id="GO:0003676">
    <property type="term" value="F:nucleic acid binding"/>
    <property type="evidence" value="ECO:0007669"/>
    <property type="project" value="InterPro"/>
</dbReference>
<dbReference type="SMART" id="SM00990">
    <property type="entry name" value="VRR_NUC"/>
    <property type="match status" value="1"/>
</dbReference>
<evidence type="ECO:0000256" key="1">
    <source>
        <dbReference type="ARBA" id="ARBA00001946"/>
    </source>
</evidence>
<proteinExistence type="predicted"/>
<name>A0A5V6RKB7_SALNE</name>
<dbReference type="GO" id="GO:0016788">
    <property type="term" value="F:hydrolase activity, acting on ester bonds"/>
    <property type="evidence" value="ECO:0007669"/>
    <property type="project" value="InterPro"/>
</dbReference>
<dbReference type="GO" id="GO:0004518">
    <property type="term" value="F:nuclease activity"/>
    <property type="evidence" value="ECO:0007669"/>
    <property type="project" value="UniProtKB-KW"/>
</dbReference>